<evidence type="ECO:0000313" key="2">
    <source>
        <dbReference type="Proteomes" id="UP001331761"/>
    </source>
</evidence>
<evidence type="ECO:0000313" key="1">
    <source>
        <dbReference type="EMBL" id="KAK5984117.1"/>
    </source>
</evidence>
<name>A0AAN8FZ67_TRICO</name>
<dbReference type="AlphaFoldDB" id="A0AAN8FZ67"/>
<sequence length="37" mass="4345">MKKEAEKKEAEELVCNPYSLVTVSSFHSYHRNLSLLY</sequence>
<gene>
    <name evidence="1" type="ORF">GCK32_015778</name>
</gene>
<accession>A0AAN8FZ67</accession>
<dbReference type="EMBL" id="WIXE01003250">
    <property type="protein sequence ID" value="KAK5984117.1"/>
    <property type="molecule type" value="Genomic_DNA"/>
</dbReference>
<proteinExistence type="predicted"/>
<protein>
    <submittedName>
        <fullName evidence="1">Uncharacterized protein</fullName>
    </submittedName>
</protein>
<organism evidence="1 2">
    <name type="scientific">Trichostrongylus colubriformis</name>
    <name type="common">Black scour worm</name>
    <dbReference type="NCBI Taxonomy" id="6319"/>
    <lineage>
        <taxon>Eukaryota</taxon>
        <taxon>Metazoa</taxon>
        <taxon>Ecdysozoa</taxon>
        <taxon>Nematoda</taxon>
        <taxon>Chromadorea</taxon>
        <taxon>Rhabditida</taxon>
        <taxon>Rhabditina</taxon>
        <taxon>Rhabditomorpha</taxon>
        <taxon>Strongyloidea</taxon>
        <taxon>Trichostrongylidae</taxon>
        <taxon>Trichostrongylus</taxon>
    </lineage>
</organism>
<comment type="caution">
    <text evidence="1">The sequence shown here is derived from an EMBL/GenBank/DDBJ whole genome shotgun (WGS) entry which is preliminary data.</text>
</comment>
<reference evidence="1 2" key="1">
    <citation type="submission" date="2019-10" db="EMBL/GenBank/DDBJ databases">
        <title>Assembly and Annotation for the nematode Trichostrongylus colubriformis.</title>
        <authorList>
            <person name="Martin J."/>
        </authorList>
    </citation>
    <scope>NUCLEOTIDE SEQUENCE [LARGE SCALE GENOMIC DNA]</scope>
    <source>
        <strain evidence="1">G859</strain>
        <tissue evidence="1">Whole worm</tissue>
    </source>
</reference>
<keyword evidence="2" id="KW-1185">Reference proteome</keyword>
<dbReference type="Proteomes" id="UP001331761">
    <property type="component" value="Unassembled WGS sequence"/>
</dbReference>